<dbReference type="PIRSF" id="PIRSF006603">
    <property type="entry name" value="DinF"/>
    <property type="match status" value="1"/>
</dbReference>
<feature type="transmembrane region" description="Helical" evidence="10">
    <location>
        <begin position="138"/>
        <end position="160"/>
    </location>
</feature>
<evidence type="ECO:0000256" key="1">
    <source>
        <dbReference type="ARBA" id="ARBA00004651"/>
    </source>
</evidence>
<feature type="transmembrane region" description="Helical" evidence="10">
    <location>
        <begin position="245"/>
        <end position="271"/>
    </location>
</feature>
<dbReference type="NCBIfam" id="TIGR00797">
    <property type="entry name" value="matE"/>
    <property type="match status" value="1"/>
</dbReference>
<dbReference type="PANTHER" id="PTHR43823:SF3">
    <property type="entry name" value="MULTIDRUG EXPORT PROTEIN MEPA"/>
    <property type="match status" value="1"/>
</dbReference>
<keyword evidence="6 10" id="KW-0812">Transmembrane</keyword>
<dbReference type="EMBL" id="JBBMEX010000009">
    <property type="protein sequence ID" value="MEQ2558077.1"/>
    <property type="molecule type" value="Genomic_DNA"/>
</dbReference>
<feature type="transmembrane region" description="Helical" evidence="10">
    <location>
        <begin position="61"/>
        <end position="82"/>
    </location>
</feature>
<dbReference type="CDD" id="cd13143">
    <property type="entry name" value="MATE_MepA_like"/>
    <property type="match status" value="1"/>
</dbReference>
<evidence type="ECO:0000256" key="6">
    <source>
        <dbReference type="ARBA" id="ARBA00022692"/>
    </source>
</evidence>
<evidence type="ECO:0000256" key="2">
    <source>
        <dbReference type="ARBA" id="ARBA00008417"/>
    </source>
</evidence>
<feature type="transmembrane region" description="Helical" evidence="10">
    <location>
        <begin position="172"/>
        <end position="195"/>
    </location>
</feature>
<comment type="caution">
    <text evidence="11">The sequence shown here is derived from an EMBL/GenBank/DDBJ whole genome shotgun (WGS) entry which is preliminary data.</text>
</comment>
<feature type="transmembrane region" description="Helical" evidence="10">
    <location>
        <begin position="327"/>
        <end position="349"/>
    </location>
</feature>
<dbReference type="RefSeq" id="WP_177962534.1">
    <property type="nucleotide sequence ID" value="NZ_JBBMEX010000009.1"/>
</dbReference>
<feature type="transmembrane region" description="Helical" evidence="10">
    <location>
        <begin position="369"/>
        <end position="387"/>
    </location>
</feature>
<keyword evidence="4" id="KW-0813">Transport</keyword>
<evidence type="ECO:0000313" key="12">
    <source>
        <dbReference type="Proteomes" id="UP001454489"/>
    </source>
</evidence>
<evidence type="ECO:0000256" key="8">
    <source>
        <dbReference type="ARBA" id="ARBA00023136"/>
    </source>
</evidence>
<dbReference type="InterPro" id="IPR048279">
    <property type="entry name" value="MdtK-like"/>
</dbReference>
<feature type="transmembrane region" description="Helical" evidence="10">
    <location>
        <begin position="207"/>
        <end position="225"/>
    </location>
</feature>
<keyword evidence="5" id="KW-1003">Cell membrane</keyword>
<dbReference type="PANTHER" id="PTHR43823">
    <property type="entry name" value="SPORULATION PROTEIN YKVU"/>
    <property type="match status" value="1"/>
</dbReference>
<dbReference type="InterPro" id="IPR045070">
    <property type="entry name" value="MATE_MepA-like"/>
</dbReference>
<evidence type="ECO:0000256" key="3">
    <source>
        <dbReference type="ARBA" id="ARBA00022106"/>
    </source>
</evidence>
<comment type="similarity">
    <text evidence="2">Belongs to the multi antimicrobial extrusion (MATE) (TC 2.A.66.1) family. MepA subfamily.</text>
</comment>
<feature type="transmembrane region" description="Helical" evidence="10">
    <location>
        <begin position="20"/>
        <end position="41"/>
    </location>
</feature>
<keyword evidence="8 10" id="KW-0472">Membrane</keyword>
<feature type="transmembrane region" description="Helical" evidence="10">
    <location>
        <begin position="399"/>
        <end position="423"/>
    </location>
</feature>
<reference evidence="11 12" key="1">
    <citation type="submission" date="2024-03" db="EMBL/GenBank/DDBJ databases">
        <title>Human intestinal bacterial collection.</title>
        <authorList>
            <person name="Pauvert C."/>
            <person name="Hitch T.C.A."/>
            <person name="Clavel T."/>
        </authorList>
    </citation>
    <scope>NUCLEOTIDE SEQUENCE [LARGE SCALE GENOMIC DNA]</scope>
    <source>
        <strain evidence="11 12">CLA-AA-H185</strain>
    </source>
</reference>
<keyword evidence="9" id="KW-0046">Antibiotic resistance</keyword>
<dbReference type="Proteomes" id="UP001454489">
    <property type="component" value="Unassembled WGS sequence"/>
</dbReference>
<organism evidence="11 12">
    <name type="scientific">Maccoyibacter intestinihominis</name>
    <dbReference type="NCBI Taxonomy" id="3133499"/>
    <lineage>
        <taxon>Bacteria</taxon>
        <taxon>Bacillati</taxon>
        <taxon>Bacillota</taxon>
        <taxon>Clostridia</taxon>
        <taxon>Lachnospirales</taxon>
        <taxon>Lachnospiraceae</taxon>
        <taxon>Maccoyibacter</taxon>
    </lineage>
</organism>
<gene>
    <name evidence="11" type="ORF">WMO43_09375</name>
</gene>
<comment type="subcellular location">
    <subcellularLocation>
        <location evidence="1">Cell membrane</location>
        <topology evidence="1">Multi-pass membrane protein</topology>
    </subcellularLocation>
</comment>
<evidence type="ECO:0000256" key="4">
    <source>
        <dbReference type="ARBA" id="ARBA00022448"/>
    </source>
</evidence>
<evidence type="ECO:0000313" key="11">
    <source>
        <dbReference type="EMBL" id="MEQ2558077.1"/>
    </source>
</evidence>
<dbReference type="InterPro" id="IPR051327">
    <property type="entry name" value="MATE_MepA_subfamily"/>
</dbReference>
<dbReference type="InterPro" id="IPR002528">
    <property type="entry name" value="MATE_fam"/>
</dbReference>
<evidence type="ECO:0000256" key="10">
    <source>
        <dbReference type="SAM" id="Phobius"/>
    </source>
</evidence>
<protein>
    <recommendedName>
        <fullName evidence="3">Multidrug export protein MepA</fullName>
    </recommendedName>
</protein>
<keyword evidence="7 10" id="KW-1133">Transmembrane helix</keyword>
<feature type="transmembrane region" description="Helical" evidence="10">
    <location>
        <begin position="429"/>
        <end position="448"/>
    </location>
</feature>
<proteinExistence type="inferred from homology"/>
<evidence type="ECO:0000256" key="9">
    <source>
        <dbReference type="ARBA" id="ARBA00023251"/>
    </source>
</evidence>
<evidence type="ECO:0000256" key="5">
    <source>
        <dbReference type="ARBA" id="ARBA00022475"/>
    </source>
</evidence>
<feature type="transmembrane region" description="Helical" evidence="10">
    <location>
        <begin position="103"/>
        <end position="126"/>
    </location>
</feature>
<keyword evidence="12" id="KW-1185">Reference proteome</keyword>
<feature type="transmembrane region" description="Helical" evidence="10">
    <location>
        <begin position="283"/>
        <end position="306"/>
    </location>
</feature>
<name>A0ABV1HFE0_9FIRM</name>
<evidence type="ECO:0000256" key="7">
    <source>
        <dbReference type="ARBA" id="ARBA00022989"/>
    </source>
</evidence>
<accession>A0ABV1HFE0</accession>
<sequence length="469" mass="51490">MLHIQKPQQDITVQLEQGKILPLVFRLTIPAVIAQLITFLYNIVDRMYVARIDGSGMDALAALGIVLPITLIIQAFANLVGLGGSPRAGIKLGEDNCKEANRIFNTAFFMLLVLGILIGMVTFLFSKQIVLLFGCPPSAVGFATAYLKIYSCGTLFVMLAQGLNPFILTQGYSFIAMSAVLIGAVINIVLDPIFIFTLRMGVRGSGLATIFSQFCSCICIICFFFSKKSLFHFSVKDMQISFARIANIVSLGFTPFIMTLTECAIQIVFNINLNRATGGNKDYTAALTVMLSALQLISLPLNGLGNGMQPFVSYNYGKGNAERLKQGIQYVTVIAFIFAVSIWSVSLAVPQMYAHIFSSSEAVTGIVKHYTPFFLMGSIMFFVQMTLQNINVALGQAKSALLLAVIRKVIILIPLCFVLTHFLGFKGVYMSEGIADLVAGIITAIVIFKTFPKIFREREIEVKEKMQIR</sequence>
<dbReference type="Pfam" id="PF01554">
    <property type="entry name" value="MatE"/>
    <property type="match status" value="2"/>
</dbReference>